<evidence type="ECO:0000313" key="5">
    <source>
        <dbReference type="EMBL" id="SFV89327.1"/>
    </source>
</evidence>
<reference evidence="5" key="1">
    <citation type="submission" date="2016-10" db="EMBL/GenBank/DDBJ databases">
        <authorList>
            <person name="de Groot N.N."/>
        </authorList>
    </citation>
    <scope>NUCLEOTIDE SEQUENCE</scope>
</reference>
<dbReference type="PANTHER" id="PTHR45641">
    <property type="entry name" value="TETRATRICOPEPTIDE REPEAT PROTEIN (AFU_ORTHOLOGUE AFUA_6G03870)"/>
    <property type="match status" value="1"/>
</dbReference>
<evidence type="ECO:0000256" key="3">
    <source>
        <dbReference type="SAM" id="Coils"/>
    </source>
</evidence>
<evidence type="ECO:0000256" key="1">
    <source>
        <dbReference type="ARBA" id="ARBA00022737"/>
    </source>
</evidence>
<dbReference type="EMBL" id="FPHZ01000223">
    <property type="protein sequence ID" value="SFV89327.1"/>
    <property type="molecule type" value="Genomic_DNA"/>
</dbReference>
<dbReference type="SUPFAM" id="SSF48452">
    <property type="entry name" value="TPR-like"/>
    <property type="match status" value="1"/>
</dbReference>
<organism evidence="5">
    <name type="scientific">hydrothermal vent metagenome</name>
    <dbReference type="NCBI Taxonomy" id="652676"/>
    <lineage>
        <taxon>unclassified sequences</taxon>
        <taxon>metagenomes</taxon>
        <taxon>ecological metagenomes</taxon>
    </lineage>
</organism>
<accession>A0A1W1E648</accession>
<dbReference type="SMART" id="SM00028">
    <property type="entry name" value="TPR"/>
    <property type="match status" value="4"/>
</dbReference>
<protein>
    <submittedName>
        <fullName evidence="5">Uncharacterized protein</fullName>
    </submittedName>
</protein>
<dbReference type="Pfam" id="PF13424">
    <property type="entry name" value="TPR_12"/>
    <property type="match status" value="1"/>
</dbReference>
<dbReference type="PANTHER" id="PTHR45641:SF19">
    <property type="entry name" value="NEPHROCYSTIN-3"/>
    <property type="match status" value="1"/>
</dbReference>
<name>A0A1W1E648_9ZZZZ</name>
<proteinExistence type="predicted"/>
<evidence type="ECO:0000256" key="4">
    <source>
        <dbReference type="SAM" id="Phobius"/>
    </source>
</evidence>
<keyword evidence="4" id="KW-0812">Transmembrane</keyword>
<dbReference type="AlphaFoldDB" id="A0A1W1E648"/>
<keyword evidence="4" id="KW-0472">Membrane</keyword>
<sequence length="420" mass="47996">MNDMSDLIGIVEQLFEKLNWFSVAEGLIVEILGTIIGAGAILFGYLWNKRKKNSPVIPDEKTIKMQDAIKVLQKQVGVTNNPSKKIQLSAKITQLKQTLKKKNKEIKTLNKSFAQLTTDFAKKANKIANRKGKSAALHYLQNLPKEPEDQLKQTMKKWADKYRLEAQLLIVDNQYDQAKQAYQKMIKYDNGAESLFIYARFLQDQNAFKEAIINYQNSLEIYRTLAKTNPDVYQPDVAMTLNNLAVLYSNQDQNTQAKKAYDEALEIYQTLAKTNPDVYQPDVATTLNNLARLYSNQNQNTQAEKSYDKALEIYRTLAKTNPDVYQPNVATTLNNLAVLYRNQNQNTQAEKAYDEALEIYQTLAKTNLDVYGIDLARALITGVTLFDAPKSNLDDAQRFLEHFEPTAHIERLLEIIEGFR</sequence>
<keyword evidence="2" id="KW-0802">TPR repeat</keyword>
<keyword evidence="3" id="KW-0175">Coiled coil</keyword>
<keyword evidence="4" id="KW-1133">Transmembrane helix</keyword>
<dbReference type="Gene3D" id="1.25.40.10">
    <property type="entry name" value="Tetratricopeptide repeat domain"/>
    <property type="match status" value="2"/>
</dbReference>
<keyword evidence="1" id="KW-0677">Repeat</keyword>
<feature type="transmembrane region" description="Helical" evidence="4">
    <location>
        <begin position="20"/>
        <end position="47"/>
    </location>
</feature>
<dbReference type="Pfam" id="PF13374">
    <property type="entry name" value="TPR_10"/>
    <property type="match status" value="1"/>
</dbReference>
<evidence type="ECO:0000256" key="2">
    <source>
        <dbReference type="ARBA" id="ARBA00022803"/>
    </source>
</evidence>
<dbReference type="InterPro" id="IPR011990">
    <property type="entry name" value="TPR-like_helical_dom_sf"/>
</dbReference>
<feature type="coiled-coil region" evidence="3">
    <location>
        <begin position="85"/>
        <end position="119"/>
    </location>
</feature>
<gene>
    <name evidence="5" type="ORF">MNB_SUP05-SYMBIONT-5-542</name>
</gene>
<dbReference type="InterPro" id="IPR019734">
    <property type="entry name" value="TPR_rpt"/>
</dbReference>
<dbReference type="PROSITE" id="PS50005">
    <property type="entry name" value="TPR"/>
    <property type="match status" value="2"/>
</dbReference>